<keyword evidence="2" id="KW-0521">NADP</keyword>
<dbReference type="InterPro" id="IPR052178">
    <property type="entry name" value="Sec_Metab_Biosynth_SDR"/>
</dbReference>
<dbReference type="EMBL" id="SMGD01000011">
    <property type="protein sequence ID" value="TCK59081.1"/>
    <property type="molecule type" value="Genomic_DNA"/>
</dbReference>
<name>A0A4V2PRI9_9GAMM</name>
<dbReference type="PANTHER" id="PTHR43618">
    <property type="entry name" value="7-ALPHA-HYDROXYSTEROID DEHYDROGENASE"/>
    <property type="match status" value="1"/>
</dbReference>
<dbReference type="Proteomes" id="UP000295565">
    <property type="component" value="Unassembled WGS sequence"/>
</dbReference>
<keyword evidence="5" id="KW-1185">Reference proteome</keyword>
<comment type="caution">
    <text evidence="4">The sequence shown here is derived from an EMBL/GenBank/DDBJ whole genome shotgun (WGS) entry which is preliminary data.</text>
</comment>
<accession>A0A4V2PRI9</accession>
<dbReference type="PANTHER" id="PTHR43618:SF8">
    <property type="entry name" value="7ALPHA-HYDROXYSTEROID DEHYDROGENASE"/>
    <property type="match status" value="1"/>
</dbReference>
<dbReference type="InterPro" id="IPR036291">
    <property type="entry name" value="NAD(P)-bd_dom_sf"/>
</dbReference>
<sequence length="292" mass="32242">MHRILKKLKKISFRLYITIYNLFKVIKYGGYSTVNISQINYGGLLKGKKILITGGSSGIGFSIAQKCISEGAQVIITGRNEESLRTASNKINSPLLKYINWDVSDISKVESRLATCKELLNGKDIDILINNAGVVNGVTYPNVTEDIWNEIYSINLKGLFFLTQNLCHYWEKNNDKNNIKKVINISSQGGFVGALYPYRMTKWDIVGLTQGLGMKLAPKGIIINGIAPGITATSAVNTQFYSGDKNTYCPNNPLKRVALPEEIAELAVFLMNDATNFIVGHTIVCDGGYSLK</sequence>
<proteinExistence type="inferred from homology"/>
<reference evidence="4 5" key="1">
    <citation type="submission" date="2019-03" db="EMBL/GenBank/DDBJ databases">
        <title>Genomic Encyclopedia of Type Strains, Phase IV (KMG-IV): sequencing the most valuable type-strain genomes for metagenomic binning, comparative biology and taxonomic classification.</title>
        <authorList>
            <person name="Goeker M."/>
        </authorList>
    </citation>
    <scope>NUCLEOTIDE SEQUENCE [LARGE SCALE GENOMIC DNA]</scope>
    <source>
        <strain evidence="4 5">DSM 18577</strain>
    </source>
</reference>
<comment type="similarity">
    <text evidence="1">Belongs to the short-chain dehydrogenases/reductases (SDR) family.</text>
</comment>
<evidence type="ECO:0000313" key="4">
    <source>
        <dbReference type="EMBL" id="TCK59081.1"/>
    </source>
</evidence>
<evidence type="ECO:0000313" key="5">
    <source>
        <dbReference type="Proteomes" id="UP000295565"/>
    </source>
</evidence>
<evidence type="ECO:0000256" key="1">
    <source>
        <dbReference type="ARBA" id="ARBA00006484"/>
    </source>
</evidence>
<dbReference type="AlphaFoldDB" id="A0A4V2PRI9"/>
<dbReference type="RefSeq" id="WP_131912031.1">
    <property type="nucleotide sequence ID" value="NZ_OU594967.1"/>
</dbReference>
<evidence type="ECO:0000256" key="2">
    <source>
        <dbReference type="ARBA" id="ARBA00022857"/>
    </source>
</evidence>
<dbReference type="Gene3D" id="3.40.50.720">
    <property type="entry name" value="NAD(P)-binding Rossmann-like Domain"/>
    <property type="match status" value="1"/>
</dbReference>
<keyword evidence="3" id="KW-0560">Oxidoreductase</keyword>
<dbReference type="InterPro" id="IPR002347">
    <property type="entry name" value="SDR_fam"/>
</dbReference>
<dbReference type="PRINTS" id="PR00080">
    <property type="entry name" value="SDRFAMILY"/>
</dbReference>
<gene>
    <name evidence="4" type="ORF">EV690_1246</name>
</gene>
<organism evidence="4 5">
    <name type="scientific">Celerinatantimonas diazotrophica</name>
    <dbReference type="NCBI Taxonomy" id="412034"/>
    <lineage>
        <taxon>Bacteria</taxon>
        <taxon>Pseudomonadati</taxon>
        <taxon>Pseudomonadota</taxon>
        <taxon>Gammaproteobacteria</taxon>
        <taxon>Celerinatantimonadaceae</taxon>
        <taxon>Celerinatantimonas</taxon>
    </lineage>
</organism>
<dbReference type="GO" id="GO:0016491">
    <property type="term" value="F:oxidoreductase activity"/>
    <property type="evidence" value="ECO:0007669"/>
    <property type="project" value="UniProtKB-KW"/>
</dbReference>
<dbReference type="PRINTS" id="PR00081">
    <property type="entry name" value="GDHRDH"/>
</dbReference>
<dbReference type="OrthoDB" id="9806974at2"/>
<evidence type="ECO:0000256" key="3">
    <source>
        <dbReference type="ARBA" id="ARBA00023002"/>
    </source>
</evidence>
<dbReference type="FunFam" id="3.40.50.720:FF:000084">
    <property type="entry name" value="Short-chain dehydrogenase reductase"/>
    <property type="match status" value="1"/>
</dbReference>
<dbReference type="SUPFAM" id="SSF51735">
    <property type="entry name" value="NAD(P)-binding Rossmann-fold domains"/>
    <property type="match status" value="1"/>
</dbReference>
<dbReference type="CDD" id="cd05233">
    <property type="entry name" value="SDR_c"/>
    <property type="match status" value="1"/>
</dbReference>
<dbReference type="Pfam" id="PF13561">
    <property type="entry name" value="adh_short_C2"/>
    <property type="match status" value="1"/>
</dbReference>
<protein>
    <submittedName>
        <fullName evidence="4">3-oxoacyl-[acyl-carrier protein] reductase</fullName>
    </submittedName>
</protein>